<evidence type="ECO:0000256" key="1">
    <source>
        <dbReference type="SAM" id="MobiDB-lite"/>
    </source>
</evidence>
<accession>K0RS32</accession>
<reference evidence="2 3" key="1">
    <citation type="journal article" date="2012" name="Genome Biol.">
        <title>Genome and low-iron response of an oceanic diatom adapted to chronic iron limitation.</title>
        <authorList>
            <person name="Lommer M."/>
            <person name="Specht M."/>
            <person name="Roy A.S."/>
            <person name="Kraemer L."/>
            <person name="Andreson R."/>
            <person name="Gutowska M.A."/>
            <person name="Wolf J."/>
            <person name="Bergner S.V."/>
            <person name="Schilhabel M.B."/>
            <person name="Klostermeier U.C."/>
            <person name="Beiko R.G."/>
            <person name="Rosenstiel P."/>
            <person name="Hippler M."/>
            <person name="Laroche J."/>
        </authorList>
    </citation>
    <scope>NUCLEOTIDE SEQUENCE [LARGE SCALE GENOMIC DNA]</scope>
    <source>
        <strain evidence="2 3">CCMP1005</strain>
    </source>
</reference>
<feature type="non-terminal residue" evidence="2">
    <location>
        <position position="77"/>
    </location>
</feature>
<name>K0RS32_THAOC</name>
<dbReference type="AlphaFoldDB" id="K0RS32"/>
<organism evidence="2 3">
    <name type="scientific">Thalassiosira oceanica</name>
    <name type="common">Marine diatom</name>
    <dbReference type="NCBI Taxonomy" id="159749"/>
    <lineage>
        <taxon>Eukaryota</taxon>
        <taxon>Sar</taxon>
        <taxon>Stramenopiles</taxon>
        <taxon>Ochrophyta</taxon>
        <taxon>Bacillariophyta</taxon>
        <taxon>Coscinodiscophyceae</taxon>
        <taxon>Thalassiosirophycidae</taxon>
        <taxon>Thalassiosirales</taxon>
        <taxon>Thalassiosiraceae</taxon>
        <taxon>Thalassiosira</taxon>
    </lineage>
</organism>
<evidence type="ECO:0000313" key="3">
    <source>
        <dbReference type="Proteomes" id="UP000266841"/>
    </source>
</evidence>
<sequence length="77" mass="8441">MRWYLASECAASLQVPRSTWSTTGGRDRAGSSEENRGPDKQPRRLRSAQIMVHGAVGDGSGQRKELRRAGGTHYIGK</sequence>
<feature type="compositionally biased region" description="Polar residues" evidence="1">
    <location>
        <begin position="15"/>
        <end position="24"/>
    </location>
</feature>
<gene>
    <name evidence="2" type="ORF">THAOC_31621</name>
</gene>
<evidence type="ECO:0000313" key="2">
    <source>
        <dbReference type="EMBL" id="EJK49497.1"/>
    </source>
</evidence>
<keyword evidence="3" id="KW-1185">Reference proteome</keyword>
<comment type="caution">
    <text evidence="2">The sequence shown here is derived from an EMBL/GenBank/DDBJ whole genome shotgun (WGS) entry which is preliminary data.</text>
</comment>
<protein>
    <submittedName>
        <fullName evidence="2">Uncharacterized protein</fullName>
    </submittedName>
</protein>
<feature type="compositionally biased region" description="Basic and acidic residues" evidence="1">
    <location>
        <begin position="25"/>
        <end position="42"/>
    </location>
</feature>
<dbReference type="Proteomes" id="UP000266841">
    <property type="component" value="Unassembled WGS sequence"/>
</dbReference>
<feature type="region of interest" description="Disordered" evidence="1">
    <location>
        <begin position="15"/>
        <end position="77"/>
    </location>
</feature>
<proteinExistence type="predicted"/>
<dbReference type="EMBL" id="AGNL01044722">
    <property type="protein sequence ID" value="EJK49497.1"/>
    <property type="molecule type" value="Genomic_DNA"/>
</dbReference>